<dbReference type="InterPro" id="IPR001036">
    <property type="entry name" value="Acrflvin-R"/>
</dbReference>
<comment type="caution">
    <text evidence="2">The sequence shown here is derived from an EMBL/GenBank/DDBJ whole genome shotgun (WGS) entry which is preliminary data.</text>
</comment>
<feature type="transmembrane region" description="Helical" evidence="1">
    <location>
        <begin position="1014"/>
        <end position="1035"/>
    </location>
</feature>
<dbReference type="Gene3D" id="3.30.2090.10">
    <property type="entry name" value="Multidrug efflux transporter AcrB TolC docking domain, DN and DC subdomains"/>
    <property type="match status" value="2"/>
</dbReference>
<feature type="transmembrane region" description="Helical" evidence="1">
    <location>
        <begin position="904"/>
        <end position="924"/>
    </location>
</feature>
<keyword evidence="3" id="KW-1185">Reference proteome</keyword>
<feature type="transmembrane region" description="Helical" evidence="1">
    <location>
        <begin position="1056"/>
        <end position="1076"/>
    </location>
</feature>
<evidence type="ECO:0000256" key="1">
    <source>
        <dbReference type="SAM" id="Phobius"/>
    </source>
</evidence>
<evidence type="ECO:0000313" key="2">
    <source>
        <dbReference type="EMBL" id="MCT8331030.1"/>
    </source>
</evidence>
<dbReference type="Gene3D" id="3.30.70.1320">
    <property type="entry name" value="Multidrug efflux transporter AcrB pore domain like"/>
    <property type="match status" value="1"/>
</dbReference>
<dbReference type="PANTHER" id="PTHR32063">
    <property type="match status" value="1"/>
</dbReference>
<dbReference type="SUPFAM" id="SSF82714">
    <property type="entry name" value="Multidrug efflux transporter AcrB TolC docking domain, DN and DC subdomains"/>
    <property type="match status" value="2"/>
</dbReference>
<dbReference type="PRINTS" id="PR00702">
    <property type="entry name" value="ACRIFLAVINRP"/>
</dbReference>
<dbReference type="InterPro" id="IPR027463">
    <property type="entry name" value="AcrB_DN_DC_subdom"/>
</dbReference>
<dbReference type="Pfam" id="PF00873">
    <property type="entry name" value="ACR_tran"/>
    <property type="match status" value="1"/>
</dbReference>
<name>A0ABT2NQ16_9RHOB</name>
<dbReference type="PANTHER" id="PTHR32063:SF33">
    <property type="entry name" value="RND SUPERFAMILY EFFLUX PUMP PERMEASE COMPONENT"/>
    <property type="match status" value="1"/>
</dbReference>
<dbReference type="Gene3D" id="3.30.70.1440">
    <property type="entry name" value="Multidrug efflux transporter AcrB pore domain"/>
    <property type="match status" value="1"/>
</dbReference>
<feature type="transmembrane region" description="Helical" evidence="1">
    <location>
        <begin position="387"/>
        <end position="408"/>
    </location>
</feature>
<feature type="transmembrane region" description="Helical" evidence="1">
    <location>
        <begin position="1082"/>
        <end position="1105"/>
    </location>
</feature>
<feature type="transmembrane region" description="Helical" evidence="1">
    <location>
        <begin position="878"/>
        <end position="897"/>
    </location>
</feature>
<dbReference type="RefSeq" id="WP_261496922.1">
    <property type="nucleotide sequence ID" value="NZ_JAOCQF010000003.1"/>
</dbReference>
<keyword evidence="1" id="KW-1133">Transmembrane helix</keyword>
<sequence length="1113" mass="118844">MIRRGEGLAGGVLSYFTRHATAANLVLIMVMLAGLAAIPKMRTQYFPDVVVPEVDVTVSWPGAGAADVDRGIVEVLEPALRTVEGVARASSVASEGSASIELEFEPGWDLSRGVADVETAVAAVSNLPEDAELPEIRRSSWRDRVTDVVITGPVSAEQLGRFADEFVTRLFAEGITRATVQGLADPEITVEVPLSSLMRHDLTLTEIADVIAAETGTNPAGEVEGANTRLRTGTERRGPEALAAIVLRTAPGGTTLRLGDVARLVEQPGDRSRAYFVGTNPAVVIRVDRSASGDAIGIQTSVEEIAAELRPTLPQGVSVDLVRTRSADIAARLSILVQNGAMGLVLVLGFLFLFLNARTAFWVAAGIPASMLAAVAFMHAAGLTLNMMSLFALILTLGIVVDDAIVVGEHADHRARRLGEPPLVAAETAVIRMAAPVFSSTVTTVIAFLGLMAIGGNFGTLIADIPLTVTAVLAASLLEAFLILPNHMAKALSHAGEAHWYDWPSRQVNRGFAWVRDRIMRPVTKAALSVRYAVVAGALALLAFEAGLFLKGDITWRFFNSPEQGAVSGNFSMLAGARRDDTLAYAYALQEATERVARDYEERYGTYPLRHVLAEIGGNAGRFFGSGDTRDPDLMGGISIELIDADLRPWSSFQFLADLQEAAPAHPLLEELSFRGARFGPAGDALTVELTGASAEDLKSAAEALKTRLSRYPEVSALEDSLPYDKDELVLDLTPQGQALGFRTEDVGRELRSRLSGIEAATFPVGARSAAIRVEMPDEDIRADFLDHTLLRAPGGGHVPLSDIFTASLRGGFSSIRREDGQAVVQVTGDLADDDPARAAAILDEVQARILPELAQEFDLDYKLSGLSEDEDRFLSEALLGLVAALAGIYAVLAWIFASWWRPVVVMAVIPLGLVGALHGHWMWDVPLSMFSVVGMIGMAGIIVNDAIVLVVAVDEAAERRALLPAIVDAVAGRLRAVFLTTATTVAGLAPLLYETSKQAQFLKPTVITLVYGLGFGMVLVLIVVPVLMAIQADISSHINALRRVFDRRAGRLRRSILVAAAGLALAAVLLVVPLMRGNGLASPALLSWAGVMVITSVLALFLFAGQRRRRRP</sequence>
<feature type="transmembrane region" description="Helical" evidence="1">
    <location>
        <begin position="528"/>
        <end position="550"/>
    </location>
</feature>
<protein>
    <submittedName>
        <fullName evidence="2">Efflux RND transporter permease subunit</fullName>
    </submittedName>
</protein>
<feature type="transmembrane region" description="Helical" evidence="1">
    <location>
        <begin position="333"/>
        <end position="354"/>
    </location>
</feature>
<organism evidence="2 3">
    <name type="scientific">Albidovulum sediminis</name>
    <dbReference type="NCBI Taxonomy" id="3066345"/>
    <lineage>
        <taxon>Bacteria</taxon>
        <taxon>Pseudomonadati</taxon>
        <taxon>Pseudomonadota</taxon>
        <taxon>Alphaproteobacteria</taxon>
        <taxon>Rhodobacterales</taxon>
        <taxon>Paracoccaceae</taxon>
        <taxon>Albidovulum</taxon>
    </lineage>
</organism>
<dbReference type="Gene3D" id="3.30.70.1430">
    <property type="entry name" value="Multidrug efflux transporter AcrB pore domain"/>
    <property type="match status" value="2"/>
</dbReference>
<feature type="transmembrane region" description="Helical" evidence="1">
    <location>
        <begin position="361"/>
        <end position="381"/>
    </location>
</feature>
<feature type="transmembrane region" description="Helical" evidence="1">
    <location>
        <begin position="429"/>
        <end position="455"/>
    </location>
</feature>
<feature type="transmembrane region" description="Helical" evidence="1">
    <location>
        <begin position="21"/>
        <end position="38"/>
    </location>
</feature>
<feature type="transmembrane region" description="Helical" evidence="1">
    <location>
        <begin position="975"/>
        <end position="994"/>
    </location>
</feature>
<evidence type="ECO:0000313" key="3">
    <source>
        <dbReference type="Proteomes" id="UP001205601"/>
    </source>
</evidence>
<dbReference type="SUPFAM" id="SSF82693">
    <property type="entry name" value="Multidrug efflux transporter AcrB pore domain, PN1, PN2, PC1 and PC2 subdomains"/>
    <property type="match status" value="1"/>
</dbReference>
<gene>
    <name evidence="2" type="ORF">N5I32_16045</name>
</gene>
<keyword evidence="1" id="KW-0812">Transmembrane</keyword>
<dbReference type="SUPFAM" id="SSF82866">
    <property type="entry name" value="Multidrug efflux transporter AcrB transmembrane domain"/>
    <property type="match status" value="2"/>
</dbReference>
<reference evidence="3" key="1">
    <citation type="submission" date="2023-07" db="EMBL/GenBank/DDBJ databases">
        <title>Defluviimonas sediminis sp. nov., isolated from mangrove sediment.</title>
        <authorList>
            <person name="Liu L."/>
            <person name="Li J."/>
            <person name="Huang Y."/>
            <person name="Pan J."/>
            <person name="Li M."/>
        </authorList>
    </citation>
    <scope>NUCLEOTIDE SEQUENCE [LARGE SCALE GENOMIC DNA]</scope>
    <source>
        <strain evidence="3">FT324</strain>
    </source>
</reference>
<dbReference type="Proteomes" id="UP001205601">
    <property type="component" value="Unassembled WGS sequence"/>
</dbReference>
<dbReference type="EMBL" id="JAOCQF010000003">
    <property type="protein sequence ID" value="MCT8331030.1"/>
    <property type="molecule type" value="Genomic_DNA"/>
</dbReference>
<keyword evidence="1" id="KW-0472">Membrane</keyword>
<dbReference type="Gene3D" id="1.20.1640.10">
    <property type="entry name" value="Multidrug efflux transporter AcrB transmembrane domain"/>
    <property type="match status" value="2"/>
</dbReference>
<proteinExistence type="predicted"/>
<feature type="transmembrane region" description="Helical" evidence="1">
    <location>
        <begin position="930"/>
        <end position="954"/>
    </location>
</feature>
<feature type="transmembrane region" description="Helical" evidence="1">
    <location>
        <begin position="461"/>
        <end position="484"/>
    </location>
</feature>
<accession>A0ABT2NQ16</accession>